<sequence length="463" mass="50547">MLTSAYESYEAVRRLAAGDAVDQALDVTDPDAWIGVDVGVRELAWRRPELFHSNASLSGWRLSWDWDASWPTVTWSRRPGDAELALALCHRDGRIREAALAHAEERPALSALIVIRCADWAGPVRERARALLATVPAHRLAAHAALILRIGRRPRGGFAQELLTEALRADPATHAVALLDSSDRATVRLAYRVAVERGLLPATRLAQTAARHHDVVVRDLCAEAAVATLGEGTPGKFTEIVAPLLASRQPRVRSAGVTALRRTGRHSDAEPYLTDRSALVRACARWVLRQGGTDPAPLYRMLCAAPEERPAAAVGLGECGTREDADLIRPLLAHPVPGVRACAVAGLRALEAARVDDIRPLLEDPSAAVVRQATAALLPWADHVPPQYLRQLLAEGHPRHQQVAAARLLWAAGVHSWAAARERRHRPPLSTGSDWARPPDGTSSRRARLLTFHRRRTAPCPYR</sequence>
<dbReference type="Proteomes" id="UP001432060">
    <property type="component" value="Chromosome"/>
</dbReference>
<evidence type="ECO:0000313" key="2">
    <source>
        <dbReference type="EMBL" id="WUT81058.1"/>
    </source>
</evidence>
<protein>
    <recommendedName>
        <fullName evidence="4">HEAT repeat protein</fullName>
    </recommendedName>
</protein>
<dbReference type="InterPro" id="IPR016024">
    <property type="entry name" value="ARM-type_fold"/>
</dbReference>
<organism evidence="2 3">
    <name type="scientific">Streptomyces melanogenes</name>
    <dbReference type="NCBI Taxonomy" id="67326"/>
    <lineage>
        <taxon>Bacteria</taxon>
        <taxon>Bacillati</taxon>
        <taxon>Actinomycetota</taxon>
        <taxon>Actinomycetes</taxon>
        <taxon>Kitasatosporales</taxon>
        <taxon>Streptomycetaceae</taxon>
        <taxon>Streptomyces</taxon>
    </lineage>
</organism>
<dbReference type="RefSeq" id="WP_329395116.1">
    <property type="nucleotide sequence ID" value="NZ_CP109019.1"/>
</dbReference>
<dbReference type="EMBL" id="CP109019">
    <property type="protein sequence ID" value="WUT81058.1"/>
    <property type="molecule type" value="Genomic_DNA"/>
</dbReference>
<reference evidence="2" key="1">
    <citation type="submission" date="2022-10" db="EMBL/GenBank/DDBJ databases">
        <title>The complete genomes of actinobacterial strains from the NBC collection.</title>
        <authorList>
            <person name="Joergensen T.S."/>
            <person name="Alvarez Arevalo M."/>
            <person name="Sterndorff E.B."/>
            <person name="Faurdal D."/>
            <person name="Vuksanovic O."/>
            <person name="Mourched A.-S."/>
            <person name="Charusanti P."/>
            <person name="Shaw S."/>
            <person name="Blin K."/>
            <person name="Weber T."/>
        </authorList>
    </citation>
    <scope>NUCLEOTIDE SEQUENCE</scope>
    <source>
        <strain evidence="2">NBC_00668</strain>
    </source>
</reference>
<dbReference type="InterPro" id="IPR011989">
    <property type="entry name" value="ARM-like"/>
</dbReference>
<name>A0ABZ1XC19_9ACTN</name>
<evidence type="ECO:0000256" key="1">
    <source>
        <dbReference type="SAM" id="MobiDB-lite"/>
    </source>
</evidence>
<gene>
    <name evidence="2" type="ORF">OG515_02090</name>
</gene>
<evidence type="ECO:0000313" key="3">
    <source>
        <dbReference type="Proteomes" id="UP001432060"/>
    </source>
</evidence>
<feature type="region of interest" description="Disordered" evidence="1">
    <location>
        <begin position="421"/>
        <end position="447"/>
    </location>
</feature>
<dbReference type="Gene3D" id="1.25.10.10">
    <property type="entry name" value="Leucine-rich Repeat Variant"/>
    <property type="match status" value="1"/>
</dbReference>
<keyword evidence="3" id="KW-1185">Reference proteome</keyword>
<evidence type="ECO:0008006" key="4">
    <source>
        <dbReference type="Google" id="ProtNLM"/>
    </source>
</evidence>
<dbReference type="SUPFAM" id="SSF48371">
    <property type="entry name" value="ARM repeat"/>
    <property type="match status" value="1"/>
</dbReference>
<accession>A0ABZ1XC19</accession>
<proteinExistence type="predicted"/>